<feature type="binding site" evidence="3">
    <location>
        <position position="135"/>
    </location>
    <ligand>
        <name>a divalent metal cation</name>
        <dbReference type="ChEBI" id="CHEBI:60240"/>
    </ligand>
</feature>
<accession>A0A8H9G3E4</accession>
<organism evidence="4 5">
    <name type="scientific">Sphingobacterium cellulitidis</name>
    <dbReference type="NCBI Taxonomy" id="1768011"/>
    <lineage>
        <taxon>Bacteria</taxon>
        <taxon>Pseudomonadati</taxon>
        <taxon>Bacteroidota</taxon>
        <taxon>Sphingobacteriia</taxon>
        <taxon>Sphingobacteriales</taxon>
        <taxon>Sphingobacteriaceae</taxon>
        <taxon>Sphingobacterium</taxon>
    </lineage>
</organism>
<dbReference type="Proteomes" id="UP000614460">
    <property type="component" value="Unassembled WGS sequence"/>
</dbReference>
<dbReference type="InterPro" id="IPR034660">
    <property type="entry name" value="DinB/YfiT-like"/>
</dbReference>
<reference evidence="4" key="2">
    <citation type="submission" date="2020-09" db="EMBL/GenBank/DDBJ databases">
        <authorList>
            <person name="Sun Q."/>
            <person name="Zhou Y."/>
        </authorList>
    </citation>
    <scope>NUCLEOTIDE SEQUENCE</scope>
    <source>
        <strain evidence="4">CGMCC 1.15966</strain>
    </source>
</reference>
<sequence>MSTNGFFSKAEFLNHWQGHRNLTRNTIEKFPEKELFEFSIGGMRPFAELVKEILTVGLPGLEGMVNNTTEGFNHDVPFNTKEALLAEWDRQTPLITEYYNQIPEERFPEHFNLFGQFNAPIYENLLYFVDNEIHHRGQGYVYLRSLGIEPPMFWDR</sequence>
<evidence type="ECO:0000256" key="1">
    <source>
        <dbReference type="ARBA" id="ARBA00008635"/>
    </source>
</evidence>
<dbReference type="Gene3D" id="1.20.120.450">
    <property type="entry name" value="dinb family like domain"/>
    <property type="match status" value="1"/>
</dbReference>
<dbReference type="AlphaFoldDB" id="A0A8H9G3E4"/>
<comment type="similarity">
    <text evidence="1">Belongs to the DinB family.</text>
</comment>
<dbReference type="RefSeq" id="WP_182498235.1">
    <property type="nucleotide sequence ID" value="NZ_BMKM01000008.1"/>
</dbReference>
<evidence type="ECO:0000313" key="4">
    <source>
        <dbReference type="EMBL" id="GGE28451.1"/>
    </source>
</evidence>
<protein>
    <submittedName>
        <fullName evidence="4">DNA damage-inducible protein DinB</fullName>
    </submittedName>
</protein>
<dbReference type="SUPFAM" id="SSF109854">
    <property type="entry name" value="DinB/YfiT-like putative metalloenzymes"/>
    <property type="match status" value="1"/>
</dbReference>
<comment type="caution">
    <text evidence="4">The sequence shown here is derived from an EMBL/GenBank/DDBJ whole genome shotgun (WGS) entry which is preliminary data.</text>
</comment>
<dbReference type="InterPro" id="IPR007837">
    <property type="entry name" value="DinB"/>
</dbReference>
<keyword evidence="5" id="KW-1185">Reference proteome</keyword>
<evidence type="ECO:0000256" key="3">
    <source>
        <dbReference type="PIRSR" id="PIRSR607837-1"/>
    </source>
</evidence>
<gene>
    <name evidence="4" type="ORF">GCM10011516_27680</name>
</gene>
<keyword evidence="2 3" id="KW-0479">Metal-binding</keyword>
<proteinExistence type="inferred from homology"/>
<dbReference type="GO" id="GO:0046872">
    <property type="term" value="F:metal ion binding"/>
    <property type="evidence" value="ECO:0007669"/>
    <property type="project" value="UniProtKB-KW"/>
</dbReference>
<dbReference type="EMBL" id="BMKM01000008">
    <property type="protein sequence ID" value="GGE28451.1"/>
    <property type="molecule type" value="Genomic_DNA"/>
</dbReference>
<evidence type="ECO:0000313" key="5">
    <source>
        <dbReference type="Proteomes" id="UP000614460"/>
    </source>
</evidence>
<reference evidence="4" key="1">
    <citation type="journal article" date="2014" name="Int. J. Syst. Evol. Microbiol.">
        <title>Complete genome sequence of Corynebacterium casei LMG S-19264T (=DSM 44701T), isolated from a smear-ripened cheese.</title>
        <authorList>
            <consortium name="US DOE Joint Genome Institute (JGI-PGF)"/>
            <person name="Walter F."/>
            <person name="Albersmeier A."/>
            <person name="Kalinowski J."/>
            <person name="Ruckert C."/>
        </authorList>
    </citation>
    <scope>NUCLEOTIDE SEQUENCE</scope>
    <source>
        <strain evidence="4">CGMCC 1.15966</strain>
    </source>
</reference>
<name>A0A8H9G3E4_9SPHI</name>
<dbReference type="Pfam" id="PF05163">
    <property type="entry name" value="DinB"/>
    <property type="match status" value="1"/>
</dbReference>
<evidence type="ECO:0000256" key="2">
    <source>
        <dbReference type="ARBA" id="ARBA00022723"/>
    </source>
</evidence>